<reference evidence="2" key="1">
    <citation type="journal article" date="2023" name="G3 (Bethesda)">
        <title>Genome assembly and association tests identify interacting loci associated with vigor, precocity, and sex in interspecific pistachio rootstocks.</title>
        <authorList>
            <person name="Palmer W."/>
            <person name="Jacygrad E."/>
            <person name="Sagayaradj S."/>
            <person name="Cavanaugh K."/>
            <person name="Han R."/>
            <person name="Bertier L."/>
            <person name="Beede B."/>
            <person name="Kafkas S."/>
            <person name="Golino D."/>
            <person name="Preece J."/>
            <person name="Michelmore R."/>
        </authorList>
    </citation>
    <scope>NUCLEOTIDE SEQUENCE [LARGE SCALE GENOMIC DNA]</scope>
</reference>
<keyword evidence="2" id="KW-1185">Reference proteome</keyword>
<comment type="caution">
    <text evidence="1">The sequence shown here is derived from an EMBL/GenBank/DDBJ whole genome shotgun (WGS) entry which is preliminary data.</text>
</comment>
<proteinExistence type="predicted"/>
<organism evidence="1 2">
    <name type="scientific">Pistacia atlantica</name>
    <dbReference type="NCBI Taxonomy" id="434234"/>
    <lineage>
        <taxon>Eukaryota</taxon>
        <taxon>Viridiplantae</taxon>
        <taxon>Streptophyta</taxon>
        <taxon>Embryophyta</taxon>
        <taxon>Tracheophyta</taxon>
        <taxon>Spermatophyta</taxon>
        <taxon>Magnoliopsida</taxon>
        <taxon>eudicotyledons</taxon>
        <taxon>Gunneridae</taxon>
        <taxon>Pentapetalae</taxon>
        <taxon>rosids</taxon>
        <taxon>malvids</taxon>
        <taxon>Sapindales</taxon>
        <taxon>Anacardiaceae</taxon>
        <taxon>Pistacia</taxon>
    </lineage>
</organism>
<dbReference type="Proteomes" id="UP001164250">
    <property type="component" value="Chromosome 2"/>
</dbReference>
<dbReference type="EMBL" id="CM047898">
    <property type="protein sequence ID" value="KAJ0104675.1"/>
    <property type="molecule type" value="Genomic_DNA"/>
</dbReference>
<accession>A0ACC1BXW9</accession>
<name>A0ACC1BXW9_9ROSI</name>
<protein>
    <submittedName>
        <fullName evidence="1">Uncharacterized protein</fullName>
    </submittedName>
</protein>
<sequence length="425" mass="48149">MSTPATPTATRRVPPPCWTHDETLALINAYSTRWLSLNRGNLRTSDWVAVSSDVSAANLAAPKSSIQCRHKIEKLRKRYRSEKQRSLAAPGRFVSSWDLFPLLDSMNFASSSTAALNNRDRDIFDQKIADGDGFRLKTVNEKKSMSKYGKMDDDLNQGLGFNRDLERGFLRNYGKIDFEDDEFGGRIGLKILSDGNLVNLESRAKDYVETIGDLRSNIGFDRDYAVGFGVKMQGDRNFVAHRLKSYRKIDDYNIDGFPVETLGDRILVPPSGFKPKNYSKIDSNFNINSCSDHDADYVAGNGSEYYAKTFHDGDFVPLGSRMKFGKKNGSGGVNRGLDPFEELVSSITLLTERFLKMEKMKMDMARETQKLRMETERKQNQMMLESQQYILDAFFTGLSENKKKRKVKVKVEVVSPNRMGDGDEV</sequence>
<gene>
    <name evidence="1" type="ORF">Patl1_18352</name>
</gene>
<evidence type="ECO:0000313" key="1">
    <source>
        <dbReference type="EMBL" id="KAJ0104675.1"/>
    </source>
</evidence>
<evidence type="ECO:0000313" key="2">
    <source>
        <dbReference type="Proteomes" id="UP001164250"/>
    </source>
</evidence>